<gene>
    <name evidence="1" type="ORF">PLOB_00011599</name>
</gene>
<dbReference type="Pfam" id="PF15299">
    <property type="entry name" value="ALS2CR8"/>
    <property type="match status" value="1"/>
</dbReference>
<protein>
    <recommendedName>
        <fullName evidence="3">FLYWCH-type domain-containing protein</fullName>
    </recommendedName>
</protein>
<accession>A0ABN8QVL2</accession>
<evidence type="ECO:0008006" key="3">
    <source>
        <dbReference type="Google" id="ProtNLM"/>
    </source>
</evidence>
<evidence type="ECO:0000313" key="1">
    <source>
        <dbReference type="EMBL" id="CAH3171068.1"/>
    </source>
</evidence>
<reference evidence="1 2" key="1">
    <citation type="submission" date="2022-05" db="EMBL/GenBank/DDBJ databases">
        <authorList>
            <consortium name="Genoscope - CEA"/>
            <person name="William W."/>
        </authorList>
    </citation>
    <scope>NUCLEOTIDE SEQUENCE [LARGE SCALE GENOMIC DNA]</scope>
</reference>
<dbReference type="Proteomes" id="UP001159405">
    <property type="component" value="Unassembled WGS sequence"/>
</dbReference>
<keyword evidence="2" id="KW-1185">Reference proteome</keyword>
<comment type="caution">
    <text evidence="1">The sequence shown here is derived from an EMBL/GenBank/DDBJ whole genome shotgun (WGS) entry which is preliminary data.</text>
</comment>
<evidence type="ECO:0000313" key="2">
    <source>
        <dbReference type="Proteomes" id="UP001159405"/>
    </source>
</evidence>
<dbReference type="PANTHER" id="PTHR47456:SF1">
    <property type="entry name" value="PHD-TYPE DOMAIN-CONTAINING PROTEIN"/>
    <property type="match status" value="1"/>
</dbReference>
<dbReference type="EMBL" id="CALNXK010000161">
    <property type="protein sequence ID" value="CAH3171068.1"/>
    <property type="molecule type" value="Genomic_DNA"/>
</dbReference>
<name>A0ABN8QVL2_9CNID</name>
<dbReference type="InterPro" id="IPR029309">
    <property type="entry name" value="CaRF"/>
</dbReference>
<sequence length="142" mass="16376">MSGANQLAFDGIPYVHIGEKILWCHQGKDKRKKKDLQDTKSYVNDHCYKRKRTYTQVSKKKNCPAAIHIQQLAKFHNFKVHRDTPFFRATAAKQLHQALNEKKAGNAGMKYLITLPDPSQHRNHITGKVMQIVNEHVTSTLR</sequence>
<organism evidence="1 2">
    <name type="scientific">Porites lobata</name>
    <dbReference type="NCBI Taxonomy" id="104759"/>
    <lineage>
        <taxon>Eukaryota</taxon>
        <taxon>Metazoa</taxon>
        <taxon>Cnidaria</taxon>
        <taxon>Anthozoa</taxon>
        <taxon>Hexacorallia</taxon>
        <taxon>Scleractinia</taxon>
        <taxon>Fungiina</taxon>
        <taxon>Poritidae</taxon>
        <taxon>Porites</taxon>
    </lineage>
</organism>
<proteinExistence type="predicted"/>
<dbReference type="PANTHER" id="PTHR47456">
    <property type="entry name" value="PHD-TYPE DOMAIN-CONTAINING PROTEIN"/>
    <property type="match status" value="1"/>
</dbReference>